<sequence>MYKPDKGLCVDESMVPFQGRVSIWQYDGSKRHRFGIKLFKLRLKSGYMQKVKVNAGKDPKKKRSVAEVVVIDLMKGFLRQGRCFCWYTSLQLAHRLLKKRTDLVGTLRRNQKGVPQVVKDRKLERGEFFYQLVQKWLHVMKWRDRTKHDACCQPCGKPTVVIDYDNMKGLVDLSNQMAAHTPYVRKTNKWYVRLFHHLVQETQTASVNAWLLYCMQVKKIKIDIFLKK</sequence>
<evidence type="ECO:0000259" key="1">
    <source>
        <dbReference type="Pfam" id="PF13843"/>
    </source>
</evidence>
<name>A0AAN8INV4_TRICO</name>
<dbReference type="EMBL" id="WIXE01006355">
    <property type="protein sequence ID" value="KAK5981374.1"/>
    <property type="molecule type" value="Genomic_DNA"/>
</dbReference>
<keyword evidence="3" id="KW-1185">Reference proteome</keyword>
<protein>
    <recommendedName>
        <fullName evidence="1">PiggyBac transposable element-derived protein domain-containing protein</fullName>
    </recommendedName>
</protein>
<comment type="caution">
    <text evidence="2">The sequence shown here is derived from an EMBL/GenBank/DDBJ whole genome shotgun (WGS) entry which is preliminary data.</text>
</comment>
<feature type="domain" description="PiggyBac transposable element-derived protein" evidence="1">
    <location>
        <begin position="2"/>
        <end position="210"/>
    </location>
</feature>
<evidence type="ECO:0000313" key="3">
    <source>
        <dbReference type="Proteomes" id="UP001331761"/>
    </source>
</evidence>
<dbReference type="InterPro" id="IPR029526">
    <property type="entry name" value="PGBD"/>
</dbReference>
<dbReference type="PANTHER" id="PTHR46599:SF3">
    <property type="entry name" value="PIGGYBAC TRANSPOSABLE ELEMENT-DERIVED PROTEIN 4"/>
    <property type="match status" value="1"/>
</dbReference>
<organism evidence="2 3">
    <name type="scientific">Trichostrongylus colubriformis</name>
    <name type="common">Black scour worm</name>
    <dbReference type="NCBI Taxonomy" id="6319"/>
    <lineage>
        <taxon>Eukaryota</taxon>
        <taxon>Metazoa</taxon>
        <taxon>Ecdysozoa</taxon>
        <taxon>Nematoda</taxon>
        <taxon>Chromadorea</taxon>
        <taxon>Rhabditida</taxon>
        <taxon>Rhabditina</taxon>
        <taxon>Rhabditomorpha</taxon>
        <taxon>Strongyloidea</taxon>
        <taxon>Trichostrongylidae</taxon>
        <taxon>Trichostrongylus</taxon>
    </lineage>
</organism>
<reference evidence="2 3" key="1">
    <citation type="submission" date="2019-10" db="EMBL/GenBank/DDBJ databases">
        <title>Assembly and Annotation for the nematode Trichostrongylus colubriformis.</title>
        <authorList>
            <person name="Martin J."/>
        </authorList>
    </citation>
    <scope>NUCLEOTIDE SEQUENCE [LARGE SCALE GENOMIC DNA]</scope>
    <source>
        <strain evidence="2">G859</strain>
        <tissue evidence="2">Whole worm</tissue>
    </source>
</reference>
<gene>
    <name evidence="2" type="ORF">GCK32_004169</name>
</gene>
<accession>A0AAN8INV4</accession>
<dbReference type="Proteomes" id="UP001331761">
    <property type="component" value="Unassembled WGS sequence"/>
</dbReference>
<dbReference type="Pfam" id="PF13843">
    <property type="entry name" value="DDE_Tnp_1_7"/>
    <property type="match status" value="1"/>
</dbReference>
<proteinExistence type="predicted"/>
<evidence type="ECO:0000313" key="2">
    <source>
        <dbReference type="EMBL" id="KAK5981374.1"/>
    </source>
</evidence>
<dbReference type="AlphaFoldDB" id="A0AAN8INV4"/>
<dbReference type="PANTHER" id="PTHR46599">
    <property type="entry name" value="PIGGYBAC TRANSPOSABLE ELEMENT-DERIVED PROTEIN 4"/>
    <property type="match status" value="1"/>
</dbReference>